<dbReference type="PANTHER" id="PTHR43080">
    <property type="entry name" value="CBS DOMAIN-CONTAINING PROTEIN CBSX3, MITOCHONDRIAL"/>
    <property type="match status" value="1"/>
</dbReference>
<proteinExistence type="predicted"/>
<dbReference type="InterPro" id="IPR046342">
    <property type="entry name" value="CBS_dom_sf"/>
</dbReference>
<dbReference type="SUPFAM" id="SSF54631">
    <property type="entry name" value="CBS-domain pair"/>
    <property type="match status" value="1"/>
</dbReference>
<evidence type="ECO:0000256" key="1">
    <source>
        <dbReference type="ARBA" id="ARBA00023122"/>
    </source>
</evidence>
<dbReference type="RefSeq" id="WP_190542489.1">
    <property type="nucleotide sequence ID" value="NZ_CAWPNO010000053.1"/>
</dbReference>
<dbReference type="Pfam" id="PF00571">
    <property type="entry name" value="CBS"/>
    <property type="match status" value="1"/>
</dbReference>
<dbReference type="InterPro" id="IPR035965">
    <property type="entry name" value="PAS-like_dom_sf"/>
</dbReference>
<dbReference type="Pfam" id="PF00989">
    <property type="entry name" value="PAS"/>
    <property type="match status" value="1"/>
</dbReference>
<evidence type="ECO:0000313" key="3">
    <source>
        <dbReference type="EMBL" id="MBD2196748.1"/>
    </source>
</evidence>
<dbReference type="PANTHER" id="PTHR43080:SF2">
    <property type="entry name" value="CBS DOMAIN-CONTAINING PROTEIN"/>
    <property type="match status" value="1"/>
</dbReference>
<keyword evidence="4" id="KW-1185">Reference proteome</keyword>
<organism evidence="3 4">
    <name type="scientific">Calothrix parietina FACHB-288</name>
    <dbReference type="NCBI Taxonomy" id="2692896"/>
    <lineage>
        <taxon>Bacteria</taxon>
        <taxon>Bacillati</taxon>
        <taxon>Cyanobacteriota</taxon>
        <taxon>Cyanophyceae</taxon>
        <taxon>Nostocales</taxon>
        <taxon>Calotrichaceae</taxon>
        <taxon>Calothrix</taxon>
    </lineage>
</organism>
<feature type="domain" description="PAS" evidence="2">
    <location>
        <begin position="156"/>
        <end position="202"/>
    </location>
</feature>
<dbReference type="EMBL" id="JACJQH010000021">
    <property type="protein sequence ID" value="MBD2196748.1"/>
    <property type="molecule type" value="Genomic_DNA"/>
</dbReference>
<dbReference type="Proteomes" id="UP000658514">
    <property type="component" value="Unassembled WGS sequence"/>
</dbReference>
<dbReference type="InterPro" id="IPR000644">
    <property type="entry name" value="CBS_dom"/>
</dbReference>
<dbReference type="InterPro" id="IPR051257">
    <property type="entry name" value="Diverse_CBS-Domain"/>
</dbReference>
<dbReference type="NCBIfam" id="TIGR00229">
    <property type="entry name" value="sensory_box"/>
    <property type="match status" value="1"/>
</dbReference>
<evidence type="ECO:0000313" key="4">
    <source>
        <dbReference type="Proteomes" id="UP000658514"/>
    </source>
</evidence>
<dbReference type="Gene3D" id="3.10.580.10">
    <property type="entry name" value="CBS-domain"/>
    <property type="match status" value="1"/>
</dbReference>
<dbReference type="InterPro" id="IPR000014">
    <property type="entry name" value="PAS"/>
</dbReference>
<reference evidence="3 4" key="1">
    <citation type="journal article" date="2020" name="ISME J.">
        <title>Comparative genomics reveals insights into cyanobacterial evolution and habitat adaptation.</title>
        <authorList>
            <person name="Chen M.Y."/>
            <person name="Teng W.K."/>
            <person name="Zhao L."/>
            <person name="Hu C.X."/>
            <person name="Zhou Y.K."/>
            <person name="Han B.P."/>
            <person name="Song L.R."/>
            <person name="Shu W.S."/>
        </authorList>
    </citation>
    <scope>NUCLEOTIDE SEQUENCE [LARGE SCALE GENOMIC DNA]</scope>
    <source>
        <strain evidence="3 4">FACHB-288</strain>
    </source>
</reference>
<dbReference type="SUPFAM" id="SSF55785">
    <property type="entry name" value="PYP-like sensor domain (PAS domain)"/>
    <property type="match status" value="1"/>
</dbReference>
<dbReference type="CDD" id="cd00130">
    <property type="entry name" value="PAS"/>
    <property type="match status" value="1"/>
</dbReference>
<keyword evidence="1" id="KW-0129">CBS domain</keyword>
<gene>
    <name evidence="3" type="ORF">H6G24_14760</name>
</gene>
<name>A0ABR8ABR6_9CYAN</name>
<evidence type="ECO:0000259" key="2">
    <source>
        <dbReference type="PROSITE" id="PS50112"/>
    </source>
</evidence>
<sequence>MQAIPQLLWIKCLESIIDFSPLTVEPETLLLDAIALMSQQGKIAVVTSSARIFGCLTEKDIVRLLASEIDLKNTKISQVMHPATMTFKQSQLENLAILLTQLRQSPLGLLLVVDEQERLIGTITKESSYQLLDSDLNQQQPANSDRQVTLEALRNSEERFRHLVETSSDLIWEVDKNGLYTYVSPKIRDILGYEPEEILEDV</sequence>
<accession>A0ABR8ABR6</accession>
<dbReference type="Gene3D" id="3.30.450.20">
    <property type="entry name" value="PAS domain"/>
    <property type="match status" value="1"/>
</dbReference>
<protein>
    <submittedName>
        <fullName evidence="3">PAS domain S-box protein</fullName>
    </submittedName>
</protein>
<dbReference type="SMART" id="SM00116">
    <property type="entry name" value="CBS"/>
    <property type="match status" value="1"/>
</dbReference>
<dbReference type="PROSITE" id="PS50112">
    <property type="entry name" value="PAS"/>
    <property type="match status" value="1"/>
</dbReference>
<dbReference type="InterPro" id="IPR013767">
    <property type="entry name" value="PAS_fold"/>
</dbReference>
<comment type="caution">
    <text evidence="3">The sequence shown here is derived from an EMBL/GenBank/DDBJ whole genome shotgun (WGS) entry which is preliminary data.</text>
</comment>